<sequence length="743" mass="83559">MFCICIKGKFVPTEALTPSGVYQTILLEVDRILRNLTQTTSDPTLQKANENAHQQLDAFRQKLNENIDSLQKNAEWNTFTIAFYGETNAGKSTIIETLRILLKEQSKRSRQQAFRAFQQEHQLTDSDIETLQHALSENEKRAAELAHAIEAINLDYADREHTFQSQIDAISALIADQRKQFSLWRKFIHLWVKTAEQKEKESQIILRQALANEKANALKSLQTQKAECDSHAASLRQLQAAQKSKLDELSLLADGEIIGTGVSDFTMDTTLYPFDAHNQRFALLDVPGIEGKESKVLTQIQQAVEKAHAVFYVTSKPTAPQKGDDNAPGTLEKIKAHLNAQTEVWTLFNKRITNAVQLNRPTLVSDDEQLSLDDLNKKMREQLGDNYRDTWSVSAMPAFLSVAEHLVPGSENAKKRVKLLEKLESETILEKTGLTGFLSLLTQRLVSDSKAKIARSNFNKARTTVEDVTAELSTLQKESYGKLAKQLQNDTVSAHQLLDIALASLKTRLINQAEEAVDAFRSRARKQVYSEIEDDISNDRFKDELETAIRQQHATLEKTLPGIFKAELDTFKEETEEIVQRFQKYAQDILATYSKLQQQKFDNQFELKINIDNGVKLTSLVATLAGGALLLWNPAGWLILAPALAGMVFAAYKAVRSFFSSSYKISQQKQSADDNLNKIARNMKSAIEDGIDNVFPELEEKVTQLKTMLEEPTRQAAEINKILINATTNLRHLSHSLAAAGEK</sequence>
<feature type="transmembrane region" description="Helical" evidence="1">
    <location>
        <begin position="635"/>
        <end position="655"/>
    </location>
</feature>
<keyword evidence="1" id="KW-0472">Membrane</keyword>
<dbReference type="InterPro" id="IPR027417">
    <property type="entry name" value="P-loop_NTPase"/>
</dbReference>
<comment type="caution">
    <text evidence="2">The sequence shown here is derived from an EMBL/GenBank/DDBJ whole genome shotgun (WGS) entry which is preliminary data.</text>
</comment>
<evidence type="ECO:0000313" key="2">
    <source>
        <dbReference type="EMBL" id="PKQ71999.1"/>
    </source>
</evidence>
<keyword evidence="1" id="KW-1133">Transmembrane helix</keyword>
<evidence type="ECO:0008006" key="4">
    <source>
        <dbReference type="Google" id="ProtNLM"/>
    </source>
</evidence>
<reference evidence="2 3" key="1">
    <citation type="journal article" date="2017" name="Front. Microbiol.">
        <title>Strong Genomic and Phenotypic Heterogeneity in the Aeromonas sobria Species Complex.</title>
        <authorList>
            <person name="Gauthier J."/>
            <person name="Vincent A.T."/>
            <person name="Charette S.J."/>
            <person name="Derome N."/>
        </authorList>
    </citation>
    <scope>NUCLEOTIDE SEQUENCE [LARGE SCALE GENOMIC DNA]</scope>
    <source>
        <strain evidence="2 3">JF2635</strain>
    </source>
</reference>
<organism evidence="2 3">
    <name type="scientific">Aeromonas sobria</name>
    <dbReference type="NCBI Taxonomy" id="646"/>
    <lineage>
        <taxon>Bacteria</taxon>
        <taxon>Pseudomonadati</taxon>
        <taxon>Pseudomonadota</taxon>
        <taxon>Gammaproteobacteria</taxon>
        <taxon>Aeromonadales</taxon>
        <taxon>Aeromonadaceae</taxon>
        <taxon>Aeromonas</taxon>
    </lineage>
</organism>
<protein>
    <recommendedName>
        <fullName evidence="4">G domain-containing protein</fullName>
    </recommendedName>
</protein>
<dbReference type="AlphaFoldDB" id="A0A2N3IML0"/>
<evidence type="ECO:0000256" key="1">
    <source>
        <dbReference type="SAM" id="Phobius"/>
    </source>
</evidence>
<proteinExistence type="predicted"/>
<accession>A0A2N3IML0</accession>
<name>A0A2N3IML0_AERSO</name>
<dbReference type="Proteomes" id="UP000233526">
    <property type="component" value="Unassembled WGS sequence"/>
</dbReference>
<dbReference type="SUPFAM" id="SSF52540">
    <property type="entry name" value="P-loop containing nucleoside triphosphate hydrolases"/>
    <property type="match status" value="1"/>
</dbReference>
<keyword evidence="1" id="KW-0812">Transmembrane</keyword>
<dbReference type="EMBL" id="LJZX01000078">
    <property type="protein sequence ID" value="PKQ71999.1"/>
    <property type="molecule type" value="Genomic_DNA"/>
</dbReference>
<evidence type="ECO:0000313" key="3">
    <source>
        <dbReference type="Proteomes" id="UP000233526"/>
    </source>
</evidence>
<gene>
    <name evidence="2" type="ORF">AOX56_06560</name>
</gene>
<dbReference type="Gene3D" id="3.40.50.300">
    <property type="entry name" value="P-loop containing nucleotide triphosphate hydrolases"/>
    <property type="match status" value="1"/>
</dbReference>